<keyword evidence="22" id="KW-1185">Reference proteome</keyword>
<dbReference type="Proteomes" id="UP000681075">
    <property type="component" value="Unassembled WGS sequence"/>
</dbReference>
<dbReference type="Gene3D" id="3.30.1390.30">
    <property type="entry name" value="Penicillin-binding protein 2a, domain 3"/>
    <property type="match status" value="1"/>
</dbReference>
<dbReference type="GO" id="GO:0071555">
    <property type="term" value="P:cell wall organization"/>
    <property type="evidence" value="ECO:0007669"/>
    <property type="project" value="UniProtKB-KW"/>
</dbReference>
<keyword evidence="11 18" id="KW-0378">Hydrolase</keyword>
<evidence type="ECO:0000256" key="18">
    <source>
        <dbReference type="RuleBase" id="RU361140"/>
    </source>
</evidence>
<keyword evidence="5" id="KW-1003">Cell membrane</keyword>
<dbReference type="GO" id="GO:0071972">
    <property type="term" value="F:peptidoglycan L,D-transpeptidase activity"/>
    <property type="evidence" value="ECO:0007669"/>
    <property type="project" value="TreeGrafter"/>
</dbReference>
<evidence type="ECO:0000256" key="10">
    <source>
        <dbReference type="ARBA" id="ARBA00022729"/>
    </source>
</evidence>
<dbReference type="GO" id="GO:0008658">
    <property type="term" value="F:penicillin binding"/>
    <property type="evidence" value="ECO:0007669"/>
    <property type="project" value="InterPro"/>
</dbReference>
<proteinExistence type="inferred from homology"/>
<evidence type="ECO:0000313" key="21">
    <source>
        <dbReference type="EMBL" id="GIL40211.1"/>
    </source>
</evidence>
<keyword evidence="17" id="KW-0961">Cell wall biogenesis/degradation</keyword>
<keyword evidence="12" id="KW-0133">Cell shape</keyword>
<evidence type="ECO:0000256" key="5">
    <source>
        <dbReference type="ARBA" id="ARBA00022475"/>
    </source>
</evidence>
<dbReference type="Gene3D" id="3.90.1310.10">
    <property type="entry name" value="Penicillin-binding protein 2a (Domain 2)"/>
    <property type="match status" value="1"/>
</dbReference>
<evidence type="ECO:0000256" key="2">
    <source>
        <dbReference type="ARBA" id="ARBA00004236"/>
    </source>
</evidence>
<dbReference type="EMBL" id="BOPV01000001">
    <property type="protein sequence ID" value="GIL40211.1"/>
    <property type="molecule type" value="Genomic_DNA"/>
</dbReference>
<evidence type="ECO:0000256" key="11">
    <source>
        <dbReference type="ARBA" id="ARBA00022801"/>
    </source>
</evidence>
<dbReference type="GO" id="GO:0008360">
    <property type="term" value="P:regulation of cell shape"/>
    <property type="evidence" value="ECO:0007669"/>
    <property type="project" value="UniProtKB-KW"/>
</dbReference>
<accession>A0A8S8XEA7</accession>
<dbReference type="Pfam" id="PF03717">
    <property type="entry name" value="PBP_dimer"/>
    <property type="match status" value="1"/>
</dbReference>
<gene>
    <name evidence="21" type="ORF">TMPK1_24480</name>
</gene>
<dbReference type="InterPro" id="IPR002137">
    <property type="entry name" value="Beta-lactam_class-D_AS"/>
</dbReference>
<dbReference type="Pfam" id="PF00905">
    <property type="entry name" value="Transpeptidase"/>
    <property type="match status" value="1"/>
</dbReference>
<dbReference type="SUPFAM" id="SSF56519">
    <property type="entry name" value="Penicillin binding protein dimerisation domain"/>
    <property type="match status" value="1"/>
</dbReference>
<keyword evidence="16 18" id="KW-0046">Antibiotic resistance</keyword>
<evidence type="ECO:0000256" key="17">
    <source>
        <dbReference type="ARBA" id="ARBA00023316"/>
    </source>
</evidence>
<dbReference type="GO" id="GO:0009252">
    <property type="term" value="P:peptidoglycan biosynthetic process"/>
    <property type="evidence" value="ECO:0007669"/>
    <property type="project" value="UniProtKB-KW"/>
</dbReference>
<feature type="domain" description="Penicillin-binding protein dimerisation" evidence="20">
    <location>
        <begin position="61"/>
        <end position="232"/>
    </location>
</feature>
<evidence type="ECO:0000256" key="12">
    <source>
        <dbReference type="ARBA" id="ARBA00022960"/>
    </source>
</evidence>
<keyword evidence="6" id="KW-0997">Cell inner membrane</keyword>
<evidence type="ECO:0000256" key="13">
    <source>
        <dbReference type="ARBA" id="ARBA00022984"/>
    </source>
</evidence>
<dbReference type="InterPro" id="IPR005311">
    <property type="entry name" value="PBP_dimer"/>
</dbReference>
<dbReference type="GO" id="GO:0006508">
    <property type="term" value="P:proteolysis"/>
    <property type="evidence" value="ECO:0007669"/>
    <property type="project" value="UniProtKB-KW"/>
</dbReference>
<dbReference type="PROSITE" id="PS00337">
    <property type="entry name" value="BETA_LACTAMASE_D"/>
    <property type="match status" value="1"/>
</dbReference>
<keyword evidence="15" id="KW-0472">Membrane</keyword>
<dbReference type="EC" id="3.5.2.6" evidence="4 18"/>
<dbReference type="NCBIfam" id="TIGR03423">
    <property type="entry name" value="pbp2_mrdA"/>
    <property type="match status" value="1"/>
</dbReference>
<dbReference type="PANTHER" id="PTHR30627:SF2">
    <property type="entry name" value="PEPTIDOGLYCAN D,D-TRANSPEPTIDASE MRDA"/>
    <property type="match status" value="1"/>
</dbReference>
<keyword evidence="9" id="KW-0812">Transmembrane</keyword>
<evidence type="ECO:0000256" key="3">
    <source>
        <dbReference type="ARBA" id="ARBA00007898"/>
    </source>
</evidence>
<dbReference type="GO" id="GO:0008800">
    <property type="term" value="F:beta-lactamase activity"/>
    <property type="evidence" value="ECO:0007669"/>
    <property type="project" value="UniProtKB-UniRule"/>
</dbReference>
<comment type="similarity">
    <text evidence="3 18">Belongs to the class-D beta-lactamase family.</text>
</comment>
<evidence type="ECO:0000256" key="7">
    <source>
        <dbReference type="ARBA" id="ARBA00022645"/>
    </source>
</evidence>
<dbReference type="InterPro" id="IPR050515">
    <property type="entry name" value="Beta-lactam/transpept"/>
</dbReference>
<evidence type="ECO:0000256" key="15">
    <source>
        <dbReference type="ARBA" id="ARBA00023136"/>
    </source>
</evidence>
<evidence type="ECO:0000256" key="1">
    <source>
        <dbReference type="ARBA" id="ARBA00004167"/>
    </source>
</evidence>
<evidence type="ECO:0000256" key="16">
    <source>
        <dbReference type="ARBA" id="ARBA00023251"/>
    </source>
</evidence>
<dbReference type="SUPFAM" id="SSF56601">
    <property type="entry name" value="beta-lactamase/transpeptidase-like"/>
    <property type="match status" value="1"/>
</dbReference>
<dbReference type="GO" id="GO:0005886">
    <property type="term" value="C:plasma membrane"/>
    <property type="evidence" value="ECO:0007669"/>
    <property type="project" value="UniProtKB-SubCell"/>
</dbReference>
<evidence type="ECO:0000256" key="8">
    <source>
        <dbReference type="ARBA" id="ARBA00022670"/>
    </source>
</evidence>
<evidence type="ECO:0000256" key="9">
    <source>
        <dbReference type="ARBA" id="ARBA00022692"/>
    </source>
</evidence>
<keyword evidence="13" id="KW-0573">Peptidoglycan synthesis</keyword>
<dbReference type="InterPro" id="IPR012338">
    <property type="entry name" value="Beta-lactam/transpept-like"/>
</dbReference>
<dbReference type="InterPro" id="IPR036138">
    <property type="entry name" value="PBP_dimer_sf"/>
</dbReference>
<dbReference type="Gene3D" id="3.40.710.10">
    <property type="entry name" value="DD-peptidase/beta-lactamase superfamily"/>
    <property type="match status" value="1"/>
</dbReference>
<organism evidence="21 22">
    <name type="scientific">Roseiterribacter gracilis</name>
    <dbReference type="NCBI Taxonomy" id="2812848"/>
    <lineage>
        <taxon>Bacteria</taxon>
        <taxon>Pseudomonadati</taxon>
        <taxon>Pseudomonadota</taxon>
        <taxon>Alphaproteobacteria</taxon>
        <taxon>Rhodospirillales</taxon>
        <taxon>Roseiterribacteraceae</taxon>
        <taxon>Roseiterribacter</taxon>
    </lineage>
</organism>
<keyword evidence="8" id="KW-0645">Protease</keyword>
<keyword evidence="10" id="KW-0732">Signal</keyword>
<evidence type="ECO:0000256" key="14">
    <source>
        <dbReference type="ARBA" id="ARBA00022989"/>
    </source>
</evidence>
<evidence type="ECO:0000259" key="19">
    <source>
        <dbReference type="Pfam" id="PF00905"/>
    </source>
</evidence>
<evidence type="ECO:0000259" key="20">
    <source>
        <dbReference type="Pfam" id="PF03717"/>
    </source>
</evidence>
<comment type="subcellular location">
    <subcellularLocation>
        <location evidence="2">Cell membrane</location>
    </subcellularLocation>
    <subcellularLocation>
        <location evidence="1">Membrane</location>
        <topology evidence="1">Single-pass membrane protein</topology>
    </subcellularLocation>
</comment>
<evidence type="ECO:0000313" key="22">
    <source>
        <dbReference type="Proteomes" id="UP000681075"/>
    </source>
</evidence>
<feature type="domain" description="Penicillin-binding protein transpeptidase" evidence="19">
    <location>
        <begin position="265"/>
        <end position="593"/>
    </location>
</feature>
<protein>
    <recommendedName>
        <fullName evidence="4 18">Beta-lactamase</fullName>
        <ecNumber evidence="4 18">3.5.2.6</ecNumber>
    </recommendedName>
</protein>
<comment type="caution">
    <text evidence="21">The sequence shown here is derived from an EMBL/GenBank/DDBJ whole genome shotgun (WGS) entry which is preliminary data.</text>
</comment>
<name>A0A8S8XEA7_9PROT</name>
<sequence>MNLPADLPRRRTLGRRAAMLGGLHVGMLGLLGARMYQLQIRDRERYQTLADENRIAIRLLAPSRGTIVDRYGTPLAHNERNFRALLVAERTPSIDRTLATLQTIVPLNDDDLQRIERDVARKRGFVPVLLRDNLPWEQVAAIEVHAPDLPGVTIEIGDVRAYPLGPAASHLLGYVSAVTEADLKADRDPILSLPGFKIGKNGVERQHEQTLRGVAGTAQVEVNAVGRAVRELARDDAQAGPKLTLTLDAELQKLAYEKLAPKRSGAAVVLDIHTGAIYALASYPGIATDLFMRPIPQSVWTELVQDPATPLMNKAITGVYAPGSTFKVATALAGLSTRKVEPDHTVNCAGHFTVGDHTFHCHLKGGHGRVGFAQAFAKSCNVFFYDVATRAGIDAIYDAASTLGLGQPSGVDLPHESAGRVPNPAWKKKVSRDVWHPGETPSVGIGQGDVRANPLQLALMVARLASGSAVSPHLTKTGVRNEWSRLPFEARHLDVVKSGLEAVCSPGGTAAAAQIKEPGMQMAGKTGSAQFRRITQEERDEGVHSDDLDWDEADHALFVGYAPANAPRYACAVVIEHGGHGNTVAAPIARDLLLEVQKRNPGAVV</sequence>
<dbReference type="PANTHER" id="PTHR30627">
    <property type="entry name" value="PEPTIDOGLYCAN D,D-TRANSPEPTIDASE"/>
    <property type="match status" value="1"/>
</dbReference>
<dbReference type="InterPro" id="IPR017790">
    <property type="entry name" value="Penicillin-binding_protein_2"/>
</dbReference>
<dbReference type="AlphaFoldDB" id="A0A8S8XEA7"/>
<evidence type="ECO:0000256" key="4">
    <source>
        <dbReference type="ARBA" id="ARBA00012865"/>
    </source>
</evidence>
<evidence type="ECO:0000256" key="6">
    <source>
        <dbReference type="ARBA" id="ARBA00022519"/>
    </source>
</evidence>
<keyword evidence="7" id="KW-0121">Carboxypeptidase</keyword>
<keyword evidence="14" id="KW-1133">Transmembrane helix</keyword>
<dbReference type="RefSeq" id="WP_420243319.1">
    <property type="nucleotide sequence ID" value="NZ_BOPV01000001.1"/>
</dbReference>
<reference evidence="21" key="1">
    <citation type="submission" date="2021-02" db="EMBL/GenBank/DDBJ databases">
        <title>Genome sequence of Rhodospirillales sp. strain TMPK1 isolated from soil.</title>
        <authorList>
            <person name="Nakai R."/>
            <person name="Kusada H."/>
            <person name="Tamaki H."/>
        </authorList>
    </citation>
    <scope>NUCLEOTIDE SEQUENCE</scope>
    <source>
        <strain evidence="21">TMPK1</strain>
    </source>
</reference>
<dbReference type="InterPro" id="IPR001460">
    <property type="entry name" value="PCN-bd_Tpept"/>
</dbReference>
<dbReference type="GO" id="GO:0009002">
    <property type="term" value="F:serine-type D-Ala-D-Ala carboxypeptidase activity"/>
    <property type="evidence" value="ECO:0007669"/>
    <property type="project" value="InterPro"/>
</dbReference>
<comment type="catalytic activity">
    <reaction evidence="18">
        <text>a beta-lactam + H2O = a substituted beta-amino acid</text>
        <dbReference type="Rhea" id="RHEA:20401"/>
        <dbReference type="ChEBI" id="CHEBI:15377"/>
        <dbReference type="ChEBI" id="CHEBI:35627"/>
        <dbReference type="ChEBI" id="CHEBI:140347"/>
        <dbReference type="EC" id="3.5.2.6"/>
    </reaction>
</comment>
<dbReference type="GO" id="GO:0017001">
    <property type="term" value="P:antibiotic catabolic process"/>
    <property type="evidence" value="ECO:0007669"/>
    <property type="project" value="InterPro"/>
</dbReference>
<dbReference type="GO" id="GO:0046677">
    <property type="term" value="P:response to antibiotic"/>
    <property type="evidence" value="ECO:0007669"/>
    <property type="project" value="UniProtKB-UniRule"/>
</dbReference>